<keyword evidence="2" id="KW-1185">Reference proteome</keyword>
<sequence>MSYKCFMSGGNCEKIERLRKENKNKTYHSARSTGEIFVVMPFKNPFFDNYEFAFKSVFSQEKGYECVHVGEATFQHGEYVICKICQEINKADMVIVDLTEKNANVYYELGLAHSTGKYTVILNSKEASISQSFCNYLLKWEDVWGDIVLYDPNINDLIDKLSKIKKDFSSNKSSNEEKLREAIKVNTDTEDKEYIICILPEKSEISDKSDVITKKNKTTYVEFEDVFQHGIKENLENLGMLNKGQTINNIRDIVYSNKNASIFDILKDINKFIQESVYCIIDVTEGDSEVFYWLGFIHGLGINSEAKNKMLSLLYITQGKVDKLPFDIRMARVISYKTIKEISEKIVSEINKISDDRRKEANPEKYKFWKRFKFNNTKCFIGVNYFYYIYCKETFTEKISIFEMNAYNSLIGNMLFLNSKTSYKDILVMVSLPVADDIKKEELILEKYMDKVNAFKKNDEYAIKYFTDNIAKNYITIGSGATSFVSEMIMSALYCDDLNCYNREHFGYIFKSDIEHNIRSNFRELARKSEDKGLYLKINESMLENEPTLNFLNSNPNGFYKLESKKHEKDNVDSGLLIITNFIEINGKKIGDMIVMLAGSKGYGTMVLSQRISNYESLKNNPKEEIFLACKNNEKATLDDFFHIVNEIRSICEDNEHYCIEAVFEFSKTDNPEDSKVTLITFFIYDKASRTRENLLPLLIKRAARQASSVGVFYK</sequence>
<dbReference type="AlphaFoldDB" id="A0A0F3GJS4"/>
<evidence type="ECO:0000313" key="2">
    <source>
        <dbReference type="Proteomes" id="UP000033423"/>
    </source>
</evidence>
<accession>A0A0F3GJS4</accession>
<evidence type="ECO:0000313" key="1">
    <source>
        <dbReference type="EMBL" id="KJU82214.1"/>
    </source>
</evidence>
<name>A0A0F3GJS4_9BACT</name>
<reference evidence="1 2" key="1">
    <citation type="submission" date="2015-02" db="EMBL/GenBank/DDBJ databases">
        <title>Single-cell genomics of uncultivated deep-branching MTB reveals a conserved set of magnetosome genes.</title>
        <authorList>
            <person name="Kolinko S."/>
            <person name="Richter M."/>
            <person name="Glockner F.O."/>
            <person name="Brachmann A."/>
            <person name="Schuler D."/>
        </authorList>
    </citation>
    <scope>NUCLEOTIDE SEQUENCE [LARGE SCALE GENOMIC DNA]</scope>
    <source>
        <strain evidence="1">TM-1</strain>
    </source>
</reference>
<proteinExistence type="predicted"/>
<organism evidence="1 2">
    <name type="scientific">Candidatus Magnetobacterium bavaricum</name>
    <dbReference type="NCBI Taxonomy" id="29290"/>
    <lineage>
        <taxon>Bacteria</taxon>
        <taxon>Pseudomonadati</taxon>
        <taxon>Nitrospirota</taxon>
        <taxon>Thermodesulfovibrionia</taxon>
        <taxon>Thermodesulfovibrionales</taxon>
        <taxon>Candidatus Magnetobacteriaceae</taxon>
        <taxon>Candidatus Magnetobacterium</taxon>
    </lineage>
</organism>
<protein>
    <submittedName>
        <fullName evidence="1">Uncharacterized protein</fullName>
    </submittedName>
</protein>
<dbReference type="Proteomes" id="UP000033423">
    <property type="component" value="Unassembled WGS sequence"/>
</dbReference>
<gene>
    <name evidence="1" type="ORF">MBAV_005594</name>
</gene>
<dbReference type="Gene3D" id="3.40.50.450">
    <property type="match status" value="1"/>
</dbReference>
<dbReference type="EMBL" id="LACI01002397">
    <property type="protein sequence ID" value="KJU82214.1"/>
    <property type="molecule type" value="Genomic_DNA"/>
</dbReference>
<comment type="caution">
    <text evidence="1">The sequence shown here is derived from an EMBL/GenBank/DDBJ whole genome shotgun (WGS) entry which is preliminary data.</text>
</comment>